<keyword evidence="1" id="KW-0812">Transmembrane</keyword>
<evidence type="ECO:0000313" key="3">
    <source>
        <dbReference type="EMBL" id="TQF12534.1"/>
    </source>
</evidence>
<dbReference type="EMBL" id="VIFM01000135">
    <property type="protein sequence ID" value="TQF12534.1"/>
    <property type="molecule type" value="Genomic_DNA"/>
</dbReference>
<feature type="transmembrane region" description="Helical" evidence="1">
    <location>
        <begin position="386"/>
        <end position="406"/>
    </location>
</feature>
<dbReference type="Proteomes" id="UP000315369">
    <property type="component" value="Unassembled WGS sequence"/>
</dbReference>
<feature type="domain" description="Peptidase M28" evidence="2">
    <location>
        <begin position="126"/>
        <end position="314"/>
    </location>
</feature>
<accession>A0A540WVU2</accession>
<feature type="transmembrane region" description="Helical" evidence="1">
    <location>
        <begin position="460"/>
        <end position="482"/>
    </location>
</feature>
<evidence type="ECO:0000256" key="1">
    <source>
        <dbReference type="SAM" id="Phobius"/>
    </source>
</evidence>
<feature type="transmembrane region" description="Helical" evidence="1">
    <location>
        <begin position="532"/>
        <end position="554"/>
    </location>
</feature>
<organism evidence="3 4">
    <name type="scientific">Myxococcus llanfairpwllgwyngyllgogerychwyrndrobwllllantysiliogogogochensis</name>
    <dbReference type="NCBI Taxonomy" id="2590453"/>
    <lineage>
        <taxon>Bacteria</taxon>
        <taxon>Pseudomonadati</taxon>
        <taxon>Myxococcota</taxon>
        <taxon>Myxococcia</taxon>
        <taxon>Myxococcales</taxon>
        <taxon>Cystobacterineae</taxon>
        <taxon>Myxococcaceae</taxon>
        <taxon>Myxococcus</taxon>
    </lineage>
</organism>
<keyword evidence="1" id="KW-0472">Membrane</keyword>
<dbReference type="RefSeq" id="WP_141645740.1">
    <property type="nucleotide sequence ID" value="NZ_VIFM01000135.1"/>
</dbReference>
<dbReference type="PANTHER" id="PTHR12147">
    <property type="entry name" value="METALLOPEPTIDASE M28 FAMILY MEMBER"/>
    <property type="match status" value="1"/>
</dbReference>
<dbReference type="GO" id="GO:0008235">
    <property type="term" value="F:metalloexopeptidase activity"/>
    <property type="evidence" value="ECO:0007669"/>
    <property type="project" value="InterPro"/>
</dbReference>
<dbReference type="AlphaFoldDB" id="A0A540WVU2"/>
<keyword evidence="3" id="KW-0378">Hydrolase</keyword>
<evidence type="ECO:0000313" key="4">
    <source>
        <dbReference type="Proteomes" id="UP000315369"/>
    </source>
</evidence>
<dbReference type="InterPro" id="IPR045175">
    <property type="entry name" value="M28_fam"/>
</dbReference>
<dbReference type="PANTHER" id="PTHR12147:SF26">
    <property type="entry name" value="PEPTIDASE M28 DOMAIN-CONTAINING PROTEIN"/>
    <property type="match status" value="1"/>
</dbReference>
<gene>
    <name evidence="3" type="ORF">FJV41_28585</name>
</gene>
<keyword evidence="4" id="KW-1185">Reference proteome</keyword>
<keyword evidence="1" id="KW-1133">Transmembrane helix</keyword>
<feature type="transmembrane region" description="Helical" evidence="1">
    <location>
        <begin position="502"/>
        <end position="525"/>
    </location>
</feature>
<comment type="caution">
    <text evidence="3">The sequence shown here is derived from an EMBL/GenBank/DDBJ whole genome shotgun (WGS) entry which is preliminary data.</text>
</comment>
<name>A0A540WVU2_9BACT</name>
<protein>
    <submittedName>
        <fullName evidence="3">M20/M25/M40 family metallo-hydrolase</fullName>
    </submittedName>
</protein>
<dbReference type="Gene3D" id="3.40.630.10">
    <property type="entry name" value="Zn peptidases"/>
    <property type="match status" value="1"/>
</dbReference>
<dbReference type="InterPro" id="IPR007484">
    <property type="entry name" value="Peptidase_M28"/>
</dbReference>
<dbReference type="SUPFAM" id="SSF53187">
    <property type="entry name" value="Zn-dependent exopeptidases"/>
    <property type="match status" value="1"/>
</dbReference>
<dbReference type="Pfam" id="PF04389">
    <property type="entry name" value="Peptidase_M28"/>
    <property type="match status" value="1"/>
</dbReference>
<feature type="transmembrane region" description="Helical" evidence="1">
    <location>
        <begin position="349"/>
        <end position="366"/>
    </location>
</feature>
<sequence>MTPPSRPIAKRSPEPSVIPGGPGVVLALVLLVGGSWAALAPYQPPAPVPASASAEDFSAERAFAHVQRIAREPHPVGSAEHARVREYLLAELAGLGLSPEVQRAPSVAEFPTPFGVTYRSAAVVQNVLARVPGRSSERALLLMAHYDSVPAGPGANDNTAAVATLLETARALTASPQKPGHDVFFLFTDAEEVGLLGAQAFFAQHPRRHAVATVLNFEARGSHGPVLMFETGPDSGWLVDALGSTVPTALASSLFDTAYRYLPNMTEFTLSKAAGIPGLNFAYIDGLTAYHGALDRPENVDARTLQHQGEYALRLTRRLTDGTLSPQGTSSLVFFNVAGLGLIRYPEGWSPFFALGATLFWAALVARGLREKTLSARQLARGLGTFLLVCGGVLAIALAISLLAGATHPESRRAGDTYGSGLYLGGLLAVTTAVAALFVVRTGPRVGVRALTLAACGPWALLAVLTAFLAPGLGFLFTWPLASTALGLALLPSAPGSASWRWPSALTLCAIPPLLIVAPLLVLTFVGLTPRLAVVTALLAVLLCGLLVPLLHALTALRTWPLPVATLATGLGLVVLASLPRAPTPERPRANNVVYAWDADSGQALWFSSDEQLDDWTRQFFLQDATREGQLPAFMPRWGQDFRFAPAPVLDAPAPLVEVTEDTVTADRRRLRLRITSPRGARSALVSLHGAPVLAYAVDGAPGPTSPPLAGDAAWTLWLETLLPEGNLLEATFPASQPLTIRVMDRTDGLPSLSGFTPTRRPPYMIPAPSLDVENWGNATYVSHALHISAHPVGSTARQSLPTAAQPPGND</sequence>
<evidence type="ECO:0000259" key="2">
    <source>
        <dbReference type="Pfam" id="PF04389"/>
    </source>
</evidence>
<dbReference type="GO" id="GO:0006508">
    <property type="term" value="P:proteolysis"/>
    <property type="evidence" value="ECO:0007669"/>
    <property type="project" value="InterPro"/>
</dbReference>
<feature type="transmembrane region" description="Helical" evidence="1">
    <location>
        <begin position="418"/>
        <end position="440"/>
    </location>
</feature>
<reference evidence="3 4" key="1">
    <citation type="submission" date="2019-06" db="EMBL/GenBank/DDBJ databases">
        <authorList>
            <person name="Livingstone P."/>
            <person name="Whitworth D."/>
        </authorList>
    </citation>
    <scope>NUCLEOTIDE SEQUENCE [LARGE SCALE GENOMIC DNA]</scope>
    <source>
        <strain evidence="3 4">AM401</strain>
    </source>
</reference>
<proteinExistence type="predicted"/>
<dbReference type="OrthoDB" id="9778250at2"/>